<name>A0AA40NYZ2_9PSED</name>
<reference evidence="1 2" key="1">
    <citation type="submission" date="2015-09" db="EMBL/GenBank/DDBJ databases">
        <title>Genome announcement of multiple Pseudomonas syringae strains.</title>
        <authorList>
            <person name="Thakur S."/>
            <person name="Wang P.W."/>
            <person name="Gong Y."/>
            <person name="Weir B.S."/>
            <person name="Guttman D.S."/>
        </authorList>
    </citation>
    <scope>NUCLEOTIDE SEQUENCE [LARGE SCALE GENOMIC DNA]</scope>
    <source>
        <strain evidence="1 2">ICMP9151</strain>
    </source>
</reference>
<protein>
    <submittedName>
        <fullName evidence="1">Uncharacterized protein</fullName>
    </submittedName>
</protein>
<dbReference type="Proteomes" id="UP000050523">
    <property type="component" value="Unassembled WGS sequence"/>
</dbReference>
<gene>
    <name evidence="1" type="ORF">ALO43_00798</name>
</gene>
<organism evidence="1 2">
    <name type="scientific">Pseudomonas tremae</name>
    <dbReference type="NCBI Taxonomy" id="200454"/>
    <lineage>
        <taxon>Bacteria</taxon>
        <taxon>Pseudomonadati</taxon>
        <taxon>Pseudomonadota</taxon>
        <taxon>Gammaproteobacteria</taxon>
        <taxon>Pseudomonadales</taxon>
        <taxon>Pseudomonadaceae</taxon>
        <taxon>Pseudomonas</taxon>
    </lineage>
</organism>
<proteinExistence type="predicted"/>
<evidence type="ECO:0000313" key="2">
    <source>
        <dbReference type="Proteomes" id="UP000050523"/>
    </source>
</evidence>
<dbReference type="EMBL" id="LJRO01000486">
    <property type="protein sequence ID" value="KPY91306.1"/>
    <property type="molecule type" value="Genomic_DNA"/>
</dbReference>
<dbReference type="AlphaFoldDB" id="A0AA40NYZ2"/>
<sequence>MLKYAGVNMDVHEAEADFKDLDMITTRLHERLRHWLRSVFKTLFRQNLKYPPPVIAFLLPDDAKWDEKGLLPLEYAYKPLPVQIPAWDYQNMAPYNVVLRVYWDDITLVYEKTWPGATYPTLPVDDLLFDFPASHLTAGTHSLYYEVTEYFGNFASSEYQTVNIDLTEPILGDDRGQLQFDTSQITAEYLENNGDEADGLIESYLGGKPGDVVTWYWTEGQFDVGEHNIVSRRTLYREDLDRSVVLSFPGSVIRARGDGERYAFYQITDRAGNSSAFSLVVLLQVQVQPLPRYLPSPSVAEASGLPSSSTLDPSRAVRGATVVISDAIIRPEDVLSVQWATPGTEGAFHATVADASGLRFSIPSTCIVQHMGKCIPVYYQVAGSDPATSELHSLTVQSMANNKWPTVQCTRPVGVVRQLSLTLIEGYATFSLEKWAFMAPGQRVTITLLGVGNTQVILDDYPVQAGDITDSKVIVDVLKNVFQAFTIDQALDVRVSVSFASGAAPANFPSLSLTLVS</sequence>
<comment type="caution">
    <text evidence="1">The sequence shown here is derived from an EMBL/GenBank/DDBJ whole genome shotgun (WGS) entry which is preliminary data.</text>
</comment>
<accession>A0AA40NYZ2</accession>
<evidence type="ECO:0000313" key="1">
    <source>
        <dbReference type="EMBL" id="KPY91306.1"/>
    </source>
</evidence>